<dbReference type="KEGG" id="vfa:MM35RIKEN_08060"/>
<keyword evidence="5" id="KW-0547">Nucleotide-binding</keyword>
<evidence type="ECO:0000256" key="1">
    <source>
        <dbReference type="ARBA" id="ARBA00004651"/>
    </source>
</evidence>
<dbReference type="EMBL" id="AP023415">
    <property type="protein sequence ID" value="BCK78614.1"/>
    <property type="molecule type" value="Genomic_DNA"/>
</dbReference>
<dbReference type="FunFam" id="3.40.50.300:FF:000854">
    <property type="entry name" value="Multidrug ABC transporter ATP-binding protein"/>
    <property type="match status" value="1"/>
</dbReference>
<keyword evidence="7 9" id="KW-1133">Transmembrane helix</keyword>
<reference evidence="12" key="1">
    <citation type="submission" date="2020-09" db="EMBL/GenBank/DDBJ databases">
        <title>New species isolated from human feces.</title>
        <authorList>
            <person name="Kitahara M."/>
            <person name="Shigeno Y."/>
            <person name="Shime M."/>
            <person name="Matsumoto Y."/>
            <person name="Nakamura S."/>
            <person name="Motooka D."/>
            <person name="Fukuoka S."/>
            <person name="Nishikawa H."/>
            <person name="Benno Y."/>
        </authorList>
    </citation>
    <scope>NUCLEOTIDE SEQUENCE</scope>
    <source>
        <strain evidence="12">MM35</strain>
    </source>
</reference>
<evidence type="ECO:0000256" key="8">
    <source>
        <dbReference type="ARBA" id="ARBA00023136"/>
    </source>
</evidence>
<evidence type="ECO:0000259" key="11">
    <source>
        <dbReference type="PROSITE" id="PS50929"/>
    </source>
</evidence>
<dbReference type="InterPro" id="IPR027417">
    <property type="entry name" value="P-loop_NTPase"/>
</dbReference>
<accession>A0A810PRY9</accession>
<dbReference type="InterPro" id="IPR011527">
    <property type="entry name" value="ABC1_TM_dom"/>
</dbReference>
<evidence type="ECO:0000256" key="4">
    <source>
        <dbReference type="ARBA" id="ARBA00022692"/>
    </source>
</evidence>
<feature type="transmembrane region" description="Helical" evidence="9">
    <location>
        <begin position="12"/>
        <end position="29"/>
    </location>
</feature>
<dbReference type="RefSeq" id="WP_212819529.1">
    <property type="nucleotide sequence ID" value="NZ_AP023415.1"/>
</dbReference>
<keyword evidence="13" id="KW-1185">Reference proteome</keyword>
<evidence type="ECO:0000313" key="12">
    <source>
        <dbReference type="EMBL" id="BCK78614.1"/>
    </source>
</evidence>
<dbReference type="SMART" id="SM00382">
    <property type="entry name" value="AAA"/>
    <property type="match status" value="1"/>
</dbReference>
<dbReference type="Proteomes" id="UP000681343">
    <property type="component" value="Chromosome"/>
</dbReference>
<dbReference type="AlphaFoldDB" id="A0A810PRY9"/>
<evidence type="ECO:0000256" key="3">
    <source>
        <dbReference type="ARBA" id="ARBA00022475"/>
    </source>
</evidence>
<keyword evidence="2" id="KW-0813">Transport</keyword>
<dbReference type="CDD" id="cd18548">
    <property type="entry name" value="ABC_6TM_Tm287_like"/>
    <property type="match status" value="1"/>
</dbReference>
<feature type="transmembrane region" description="Helical" evidence="9">
    <location>
        <begin position="154"/>
        <end position="180"/>
    </location>
</feature>
<dbReference type="PROSITE" id="PS00211">
    <property type="entry name" value="ABC_TRANSPORTER_1"/>
    <property type="match status" value="1"/>
</dbReference>
<protein>
    <submittedName>
        <fullName evidence="12">Multidrug ABC transporter ATP-binding protein</fullName>
    </submittedName>
</protein>
<keyword evidence="6 12" id="KW-0067">ATP-binding</keyword>
<gene>
    <name evidence="12" type="ORF">MM35RIKEN_08060</name>
</gene>
<dbReference type="SUPFAM" id="SSF90123">
    <property type="entry name" value="ABC transporter transmembrane region"/>
    <property type="match status" value="1"/>
</dbReference>
<comment type="subcellular location">
    <subcellularLocation>
        <location evidence="1">Cell membrane</location>
        <topology evidence="1">Multi-pass membrane protein</topology>
    </subcellularLocation>
</comment>
<organism evidence="12 13">
    <name type="scientific">Vescimonas fastidiosa</name>
    <dbReference type="NCBI Taxonomy" id="2714353"/>
    <lineage>
        <taxon>Bacteria</taxon>
        <taxon>Bacillati</taxon>
        <taxon>Bacillota</taxon>
        <taxon>Clostridia</taxon>
        <taxon>Eubacteriales</taxon>
        <taxon>Oscillospiraceae</taxon>
        <taxon>Vescimonas</taxon>
    </lineage>
</organism>
<evidence type="ECO:0000256" key="6">
    <source>
        <dbReference type="ARBA" id="ARBA00022840"/>
    </source>
</evidence>
<dbReference type="InterPro" id="IPR039421">
    <property type="entry name" value="Type_1_exporter"/>
</dbReference>
<feature type="transmembrane region" description="Helical" evidence="9">
    <location>
        <begin position="127"/>
        <end position="148"/>
    </location>
</feature>
<dbReference type="GO" id="GO:0016887">
    <property type="term" value="F:ATP hydrolysis activity"/>
    <property type="evidence" value="ECO:0007669"/>
    <property type="project" value="InterPro"/>
</dbReference>
<dbReference type="Gene3D" id="1.20.1560.10">
    <property type="entry name" value="ABC transporter type 1, transmembrane domain"/>
    <property type="match status" value="1"/>
</dbReference>
<dbReference type="PANTHER" id="PTHR43394">
    <property type="entry name" value="ATP-DEPENDENT PERMEASE MDL1, MITOCHONDRIAL"/>
    <property type="match status" value="1"/>
</dbReference>
<dbReference type="Pfam" id="PF00664">
    <property type="entry name" value="ABC_membrane"/>
    <property type="match status" value="1"/>
</dbReference>
<dbReference type="SUPFAM" id="SSF52540">
    <property type="entry name" value="P-loop containing nucleoside triphosphate hydrolases"/>
    <property type="match status" value="1"/>
</dbReference>
<feature type="transmembrane region" description="Helical" evidence="9">
    <location>
        <begin position="288"/>
        <end position="306"/>
    </location>
</feature>
<evidence type="ECO:0000256" key="7">
    <source>
        <dbReference type="ARBA" id="ARBA00022989"/>
    </source>
</evidence>
<dbReference type="PROSITE" id="PS50893">
    <property type="entry name" value="ABC_TRANSPORTER_2"/>
    <property type="match status" value="1"/>
</dbReference>
<proteinExistence type="predicted"/>
<dbReference type="InterPro" id="IPR003593">
    <property type="entry name" value="AAA+_ATPase"/>
</dbReference>
<evidence type="ECO:0000256" key="2">
    <source>
        <dbReference type="ARBA" id="ARBA00022448"/>
    </source>
</evidence>
<evidence type="ECO:0000256" key="5">
    <source>
        <dbReference type="ARBA" id="ARBA00022741"/>
    </source>
</evidence>
<dbReference type="GO" id="GO:0005524">
    <property type="term" value="F:ATP binding"/>
    <property type="evidence" value="ECO:0007669"/>
    <property type="project" value="UniProtKB-KW"/>
</dbReference>
<dbReference type="GO" id="GO:0015421">
    <property type="term" value="F:ABC-type oligopeptide transporter activity"/>
    <property type="evidence" value="ECO:0007669"/>
    <property type="project" value="TreeGrafter"/>
</dbReference>
<dbReference type="Gene3D" id="3.40.50.300">
    <property type="entry name" value="P-loop containing nucleotide triphosphate hydrolases"/>
    <property type="match status" value="1"/>
</dbReference>
<dbReference type="PANTHER" id="PTHR43394:SF1">
    <property type="entry name" value="ATP-BINDING CASSETTE SUB-FAMILY B MEMBER 10, MITOCHONDRIAL"/>
    <property type="match status" value="1"/>
</dbReference>
<dbReference type="PROSITE" id="PS50929">
    <property type="entry name" value="ABC_TM1F"/>
    <property type="match status" value="1"/>
</dbReference>
<dbReference type="InterPro" id="IPR017871">
    <property type="entry name" value="ABC_transporter-like_CS"/>
</dbReference>
<feature type="domain" description="ABC transmembrane type-1" evidence="11">
    <location>
        <begin position="18"/>
        <end position="308"/>
    </location>
</feature>
<keyword evidence="3" id="KW-1003">Cell membrane</keyword>
<keyword evidence="8 9" id="KW-0472">Membrane</keyword>
<feature type="transmembrane region" description="Helical" evidence="9">
    <location>
        <begin position="59"/>
        <end position="80"/>
    </location>
</feature>
<keyword evidence="4 9" id="KW-0812">Transmembrane</keyword>
<dbReference type="InterPro" id="IPR003439">
    <property type="entry name" value="ABC_transporter-like_ATP-bd"/>
</dbReference>
<evidence type="ECO:0000259" key="10">
    <source>
        <dbReference type="PROSITE" id="PS50893"/>
    </source>
</evidence>
<feature type="domain" description="ABC transporter" evidence="10">
    <location>
        <begin position="340"/>
        <end position="577"/>
    </location>
</feature>
<dbReference type="Pfam" id="PF00005">
    <property type="entry name" value="ABC_tran"/>
    <property type="match status" value="1"/>
</dbReference>
<dbReference type="GO" id="GO:0005886">
    <property type="term" value="C:plasma membrane"/>
    <property type="evidence" value="ECO:0007669"/>
    <property type="project" value="UniProtKB-SubCell"/>
</dbReference>
<evidence type="ECO:0000256" key="9">
    <source>
        <dbReference type="SAM" id="Phobius"/>
    </source>
</evidence>
<sequence>MFELLKKMKRKEWLTAGLCAILVLGQIYFDLRLPDYMSDLTVLIKTPGSAMSDIWQTGLEMLGCTLASALLAVICGYLAAQTAAGFSYTIREKVFNQVADFGQYEMQQFSVPSLINRTTNDITQIQMLVAMGLQIMIKSPIMAIWAVIKIINKSWTLSVITAGFVVALLAMMAIVIAVIVPRVRRVQKLTDNINRVSRENLTGINVVHAYNAEKYQAEKFEQANDELMRTQLFNQHGFAMLMPAVSFAMNTLALTVYWVGASIVEKVALTDVAARIATFGDIMVFGTYATYVIMSIMMMVMIVMFFPSAQVSAGRINEVLNAKITLREGKSDNAPEVGTVEFKDVSFHYPTSDKDVLENISFKVNKGETIAFIGATGSGKTTLISLAARFYDTTSGTVLIDGKDIKEYTFDALYDRIGYVTQKAVLFAGDIRDNVLFGESAAVPTDENAQKALELAQASEFVEKLPGKLDAPISQGGSNVSGGQKQRLAIARALARNPEILIFDDSFSALDYKTDAALRKGLAEKLGGVTCMIVAQRIGTIRNADKIVVLDEGKAVGIGTHEELIKNCAVYREIAMSQLSAEELGA</sequence>
<name>A0A810PRY9_9FIRM</name>
<evidence type="ECO:0000313" key="13">
    <source>
        <dbReference type="Proteomes" id="UP000681343"/>
    </source>
</evidence>
<feature type="transmembrane region" description="Helical" evidence="9">
    <location>
        <begin position="238"/>
        <end position="259"/>
    </location>
</feature>
<dbReference type="InterPro" id="IPR036640">
    <property type="entry name" value="ABC1_TM_sf"/>
</dbReference>